<evidence type="ECO:0000313" key="13">
    <source>
        <dbReference type="Proteomes" id="UP000221961"/>
    </source>
</evidence>
<dbReference type="KEGG" id="ntp:CRH09_16320"/>
<keyword evidence="7" id="KW-0520">NAD</keyword>
<comment type="catalytic activity">
    <reaction evidence="9">
        <text>a primary alcohol + NAD(+) = an aldehyde + NADH + H(+)</text>
        <dbReference type="Rhea" id="RHEA:10736"/>
        <dbReference type="ChEBI" id="CHEBI:15378"/>
        <dbReference type="ChEBI" id="CHEBI:15734"/>
        <dbReference type="ChEBI" id="CHEBI:17478"/>
        <dbReference type="ChEBI" id="CHEBI:57540"/>
        <dbReference type="ChEBI" id="CHEBI:57945"/>
        <dbReference type="EC" id="1.1.1.1"/>
    </reaction>
</comment>
<dbReference type="PANTHER" id="PTHR42940">
    <property type="entry name" value="ALCOHOL DEHYDROGENASE 1-RELATED"/>
    <property type="match status" value="1"/>
</dbReference>
<name>A0A291RKB0_9NOCA</name>
<dbReference type="InterPro" id="IPR020843">
    <property type="entry name" value="ER"/>
</dbReference>
<dbReference type="InterPro" id="IPR036291">
    <property type="entry name" value="NAD(P)-bd_dom_sf"/>
</dbReference>
<dbReference type="InterPro" id="IPR014187">
    <property type="entry name" value="ADH_Zn_typ-2"/>
</dbReference>
<dbReference type="GO" id="GO:0005737">
    <property type="term" value="C:cytoplasm"/>
    <property type="evidence" value="ECO:0007669"/>
    <property type="project" value="TreeGrafter"/>
</dbReference>
<keyword evidence="4" id="KW-0479">Metal-binding</keyword>
<evidence type="ECO:0000256" key="9">
    <source>
        <dbReference type="ARBA" id="ARBA00049243"/>
    </source>
</evidence>
<dbReference type="Gene3D" id="3.90.180.10">
    <property type="entry name" value="Medium-chain alcohol dehydrogenases, catalytic domain"/>
    <property type="match status" value="1"/>
</dbReference>
<protein>
    <recommendedName>
        <fullName evidence="10">Probable alcohol dehydrogenase AdhA</fullName>
        <ecNumber evidence="3">1.1.1.1</ecNumber>
    </recommendedName>
</protein>
<evidence type="ECO:0000259" key="11">
    <source>
        <dbReference type="SMART" id="SM00829"/>
    </source>
</evidence>
<dbReference type="PANTHER" id="PTHR42940:SF8">
    <property type="entry name" value="VACUOLAR PROTEIN SORTING-ASSOCIATED PROTEIN 11"/>
    <property type="match status" value="1"/>
</dbReference>
<dbReference type="FunFam" id="3.40.50.720:FF:000275">
    <property type="entry name" value="Alcohol dehydrogenase AdhA"/>
    <property type="match status" value="1"/>
</dbReference>
<dbReference type="GO" id="GO:0008270">
    <property type="term" value="F:zinc ion binding"/>
    <property type="evidence" value="ECO:0007669"/>
    <property type="project" value="InterPro"/>
</dbReference>
<evidence type="ECO:0000256" key="7">
    <source>
        <dbReference type="ARBA" id="ARBA00023027"/>
    </source>
</evidence>
<comment type="similarity">
    <text evidence="2">Belongs to the zinc-containing alcohol dehydrogenase family.</text>
</comment>
<organism evidence="12 13">
    <name type="scientific">Nocardia terpenica</name>
    <dbReference type="NCBI Taxonomy" id="455432"/>
    <lineage>
        <taxon>Bacteria</taxon>
        <taxon>Bacillati</taxon>
        <taxon>Actinomycetota</taxon>
        <taxon>Actinomycetes</taxon>
        <taxon>Mycobacteriales</taxon>
        <taxon>Nocardiaceae</taxon>
        <taxon>Nocardia</taxon>
    </lineage>
</organism>
<dbReference type="InterPro" id="IPR011032">
    <property type="entry name" value="GroES-like_sf"/>
</dbReference>
<evidence type="ECO:0000256" key="2">
    <source>
        <dbReference type="ARBA" id="ARBA00008072"/>
    </source>
</evidence>
<gene>
    <name evidence="12" type="ORF">CRH09_16320</name>
</gene>
<evidence type="ECO:0000256" key="4">
    <source>
        <dbReference type="ARBA" id="ARBA00022723"/>
    </source>
</evidence>
<evidence type="ECO:0000313" key="12">
    <source>
        <dbReference type="EMBL" id="ATL67532.1"/>
    </source>
</evidence>
<evidence type="ECO:0000256" key="3">
    <source>
        <dbReference type="ARBA" id="ARBA00013190"/>
    </source>
</evidence>
<keyword evidence="6" id="KW-0560">Oxidoreductase</keyword>
<comment type="cofactor">
    <cofactor evidence="1">
        <name>Zn(2+)</name>
        <dbReference type="ChEBI" id="CHEBI:29105"/>
    </cofactor>
</comment>
<dbReference type="PROSITE" id="PS00059">
    <property type="entry name" value="ADH_ZINC"/>
    <property type="match status" value="1"/>
</dbReference>
<evidence type="ECO:0000256" key="6">
    <source>
        <dbReference type="ARBA" id="ARBA00023002"/>
    </source>
</evidence>
<dbReference type="Pfam" id="PF08240">
    <property type="entry name" value="ADH_N"/>
    <property type="match status" value="1"/>
</dbReference>
<accession>A0A291RKB0</accession>
<dbReference type="InterPro" id="IPR013154">
    <property type="entry name" value="ADH-like_N"/>
</dbReference>
<reference evidence="12 13" key="1">
    <citation type="submission" date="2017-10" db="EMBL/GenBank/DDBJ databases">
        <title>Comparative genomics between pathogenic Norcardia.</title>
        <authorList>
            <person name="Zeng L."/>
        </authorList>
    </citation>
    <scope>NUCLEOTIDE SEQUENCE [LARGE SCALE GENOMIC DNA]</scope>
    <source>
        <strain evidence="12 13">NC_YFY_NT001</strain>
    </source>
</reference>
<dbReference type="Proteomes" id="UP000221961">
    <property type="component" value="Chromosome"/>
</dbReference>
<evidence type="ECO:0000256" key="8">
    <source>
        <dbReference type="ARBA" id="ARBA00049164"/>
    </source>
</evidence>
<evidence type="ECO:0000256" key="5">
    <source>
        <dbReference type="ARBA" id="ARBA00022833"/>
    </source>
</evidence>
<feature type="domain" description="Enoyl reductase (ER)" evidence="11">
    <location>
        <begin position="18"/>
        <end position="339"/>
    </location>
</feature>
<dbReference type="SUPFAM" id="SSF51735">
    <property type="entry name" value="NAD(P)-binding Rossmann-fold domains"/>
    <property type="match status" value="1"/>
</dbReference>
<evidence type="ECO:0000256" key="1">
    <source>
        <dbReference type="ARBA" id="ARBA00001947"/>
    </source>
</evidence>
<dbReference type="Gene3D" id="3.40.50.720">
    <property type="entry name" value="NAD(P)-binding Rossmann-like Domain"/>
    <property type="match status" value="1"/>
</dbReference>
<dbReference type="SMART" id="SM00829">
    <property type="entry name" value="PKS_ER"/>
    <property type="match status" value="1"/>
</dbReference>
<evidence type="ECO:0000256" key="10">
    <source>
        <dbReference type="ARBA" id="ARBA00068251"/>
    </source>
</evidence>
<comment type="catalytic activity">
    <reaction evidence="8">
        <text>a secondary alcohol + NAD(+) = a ketone + NADH + H(+)</text>
        <dbReference type="Rhea" id="RHEA:10740"/>
        <dbReference type="ChEBI" id="CHEBI:15378"/>
        <dbReference type="ChEBI" id="CHEBI:17087"/>
        <dbReference type="ChEBI" id="CHEBI:35681"/>
        <dbReference type="ChEBI" id="CHEBI:57540"/>
        <dbReference type="ChEBI" id="CHEBI:57945"/>
        <dbReference type="EC" id="1.1.1.1"/>
    </reaction>
</comment>
<dbReference type="InterPro" id="IPR002328">
    <property type="entry name" value="ADH_Zn_CS"/>
</dbReference>
<dbReference type="GO" id="GO:0004022">
    <property type="term" value="F:alcohol dehydrogenase (NAD+) activity"/>
    <property type="evidence" value="ECO:0007669"/>
    <property type="project" value="UniProtKB-EC"/>
</dbReference>
<dbReference type="CDD" id="cd08298">
    <property type="entry name" value="CAD2"/>
    <property type="match status" value="1"/>
</dbReference>
<proteinExistence type="inferred from homology"/>
<keyword evidence="5" id="KW-0862">Zinc</keyword>
<sequence>MSATGVPSMSAWTVARPGPIDGEPMVRVHVRIPEPGTGELLVRVLACGVCRTDLHVAEGDLPVHRPGVVPGHEVVGEVVALGPGVGAGFSPGDRVGIAWLRYTCGRCRYCLRGAENLCPNSRYTGWDADGGYAEFATVPADYAHPVPDGYSDAELAPLLCAGIIGYRALERAALPRGGRLGIYGFGGSAHLAAQVALARGAEVHVMTRDPQAQRLALELGAASAQGAADPPPVELDAAILFAPVGDLVLPAMAALDRGGVLSIAGIHLSDIPSLNYQRHLFQEREIRSVTANTRADAREFLAFAAEHRLEVTVHPYPLHAADHALSDLAHGKFAGAAVLIPNAA</sequence>
<dbReference type="EMBL" id="CP023778">
    <property type="protein sequence ID" value="ATL67532.1"/>
    <property type="molecule type" value="Genomic_DNA"/>
</dbReference>
<dbReference type="AlphaFoldDB" id="A0A291RKB0"/>
<dbReference type="NCBIfam" id="TIGR02822">
    <property type="entry name" value="adh_fam_2"/>
    <property type="match status" value="1"/>
</dbReference>
<dbReference type="EC" id="1.1.1.1" evidence="3"/>
<dbReference type="SUPFAM" id="SSF50129">
    <property type="entry name" value="GroES-like"/>
    <property type="match status" value="1"/>
</dbReference>